<protein>
    <submittedName>
        <fullName evidence="2">Uncharacterized protein</fullName>
    </submittedName>
</protein>
<organism evidence="2 3">
    <name type="scientific">Spectribacter acetivorans</name>
    <dbReference type="NCBI Taxonomy" id="3075603"/>
    <lineage>
        <taxon>Bacteria</taxon>
        <taxon>Pseudomonadati</taxon>
        <taxon>Pseudomonadota</taxon>
        <taxon>Gammaproteobacteria</taxon>
        <taxon>Salinisphaerales</taxon>
        <taxon>Salinisphaeraceae</taxon>
        <taxon>Spectribacter</taxon>
    </lineage>
</organism>
<comment type="caution">
    <text evidence="2">The sequence shown here is derived from an EMBL/GenBank/DDBJ whole genome shotgun (WGS) entry which is preliminary data.</text>
</comment>
<gene>
    <name evidence="2" type="ORF">RM531_07370</name>
</gene>
<evidence type="ECO:0000313" key="2">
    <source>
        <dbReference type="EMBL" id="MDT0618291.1"/>
    </source>
</evidence>
<accession>A0ABU3B765</accession>
<feature type="region of interest" description="Disordered" evidence="1">
    <location>
        <begin position="81"/>
        <end position="107"/>
    </location>
</feature>
<feature type="compositionally biased region" description="Polar residues" evidence="1">
    <location>
        <begin position="97"/>
        <end position="107"/>
    </location>
</feature>
<keyword evidence="3" id="KW-1185">Reference proteome</keyword>
<name>A0ABU3B765_9GAMM</name>
<sequence>MALPLVVVGDLNIFRAVIGPAEAQAKRIVDADAVLPGSPAAQRFQAITRRRRKIPQFFRVIQLHQLARRGALDLAKTPVAAGLEKPPGGSAPETPNHGLNISLNVKR</sequence>
<proteinExistence type="predicted"/>
<reference evidence="2 3" key="1">
    <citation type="submission" date="2023-09" db="EMBL/GenBank/DDBJ databases">
        <authorList>
            <person name="Rey-Velasco X."/>
        </authorList>
    </citation>
    <scope>NUCLEOTIDE SEQUENCE [LARGE SCALE GENOMIC DNA]</scope>
    <source>
        <strain evidence="2 3">P385</strain>
    </source>
</reference>
<dbReference type="EMBL" id="JAVRHY010000005">
    <property type="protein sequence ID" value="MDT0618291.1"/>
    <property type="molecule type" value="Genomic_DNA"/>
</dbReference>
<evidence type="ECO:0000256" key="1">
    <source>
        <dbReference type="SAM" id="MobiDB-lite"/>
    </source>
</evidence>
<dbReference type="Proteomes" id="UP001259982">
    <property type="component" value="Unassembled WGS sequence"/>
</dbReference>
<evidence type="ECO:0000313" key="3">
    <source>
        <dbReference type="Proteomes" id="UP001259982"/>
    </source>
</evidence>